<feature type="domain" description="C-type lectin" evidence="5">
    <location>
        <begin position="243"/>
        <end position="355"/>
    </location>
</feature>
<keyword evidence="4" id="KW-0472">Membrane</keyword>
<dbReference type="GeneTree" id="ENSGT01030000234575"/>
<dbReference type="PANTHER" id="PTHR22803">
    <property type="entry name" value="MANNOSE, PHOSPHOLIPASE, LECTIN RECEPTOR RELATED"/>
    <property type="match status" value="1"/>
</dbReference>
<dbReference type="InterPro" id="IPR050111">
    <property type="entry name" value="C-type_lectin/snaclec_domain"/>
</dbReference>
<dbReference type="Ensembl" id="ENSLLET00000027604.1">
    <property type="protein sequence ID" value="ENSLLEP00000026578.1"/>
    <property type="gene ID" value="ENSLLEG00000016844.1"/>
</dbReference>
<name>A0A8C5PRN8_9ANUR</name>
<evidence type="ECO:0000256" key="4">
    <source>
        <dbReference type="SAM" id="Phobius"/>
    </source>
</evidence>
<dbReference type="OrthoDB" id="8950604at2759"/>
<protein>
    <recommendedName>
        <fullName evidence="5">C-type lectin domain-containing protein</fullName>
    </recommendedName>
</protein>
<dbReference type="PROSITE" id="PS50041">
    <property type="entry name" value="C_TYPE_LECTIN_2"/>
    <property type="match status" value="1"/>
</dbReference>
<dbReference type="InterPro" id="IPR001304">
    <property type="entry name" value="C-type_lectin-like"/>
</dbReference>
<dbReference type="CDD" id="cd03590">
    <property type="entry name" value="CLECT_DC-SIGN_like"/>
    <property type="match status" value="1"/>
</dbReference>
<dbReference type="InterPro" id="IPR016186">
    <property type="entry name" value="C-type_lectin-like/link_sf"/>
</dbReference>
<keyword evidence="4" id="KW-0812">Transmembrane</keyword>
<dbReference type="InterPro" id="IPR018378">
    <property type="entry name" value="C-type_lectin_CS"/>
</dbReference>
<dbReference type="SMART" id="SM00034">
    <property type="entry name" value="CLECT"/>
    <property type="match status" value="1"/>
</dbReference>
<keyword evidence="3" id="KW-0175">Coiled coil</keyword>
<reference evidence="6" key="2">
    <citation type="submission" date="2025-09" db="UniProtKB">
        <authorList>
            <consortium name="Ensembl"/>
        </authorList>
    </citation>
    <scope>IDENTIFICATION</scope>
</reference>
<dbReference type="Gene3D" id="3.10.100.10">
    <property type="entry name" value="Mannose-Binding Protein A, subunit A"/>
    <property type="match status" value="1"/>
</dbReference>
<evidence type="ECO:0000259" key="5">
    <source>
        <dbReference type="PROSITE" id="PS50041"/>
    </source>
</evidence>
<accession>A0A8C5PRN8</accession>
<evidence type="ECO:0000256" key="3">
    <source>
        <dbReference type="SAM" id="Coils"/>
    </source>
</evidence>
<dbReference type="Pfam" id="PF00059">
    <property type="entry name" value="Lectin_C"/>
    <property type="match status" value="1"/>
</dbReference>
<dbReference type="GO" id="GO:0030246">
    <property type="term" value="F:carbohydrate binding"/>
    <property type="evidence" value="ECO:0007669"/>
    <property type="project" value="UniProtKB-KW"/>
</dbReference>
<feature type="coiled-coil region" evidence="3">
    <location>
        <begin position="180"/>
        <end position="207"/>
    </location>
</feature>
<evidence type="ECO:0000313" key="7">
    <source>
        <dbReference type="Proteomes" id="UP000694569"/>
    </source>
</evidence>
<dbReference type="InterPro" id="IPR016187">
    <property type="entry name" value="CTDL_fold"/>
</dbReference>
<evidence type="ECO:0000256" key="2">
    <source>
        <dbReference type="ARBA" id="ARBA00023157"/>
    </source>
</evidence>
<evidence type="ECO:0000313" key="6">
    <source>
        <dbReference type="Ensembl" id="ENSLLEP00000026578.1"/>
    </source>
</evidence>
<organism evidence="6 7">
    <name type="scientific">Leptobrachium leishanense</name>
    <name type="common">Leishan spiny toad</name>
    <dbReference type="NCBI Taxonomy" id="445787"/>
    <lineage>
        <taxon>Eukaryota</taxon>
        <taxon>Metazoa</taxon>
        <taxon>Chordata</taxon>
        <taxon>Craniata</taxon>
        <taxon>Vertebrata</taxon>
        <taxon>Euteleostomi</taxon>
        <taxon>Amphibia</taxon>
        <taxon>Batrachia</taxon>
        <taxon>Anura</taxon>
        <taxon>Pelobatoidea</taxon>
        <taxon>Megophryidae</taxon>
        <taxon>Leptobrachium</taxon>
    </lineage>
</organism>
<dbReference type="Proteomes" id="UP000694569">
    <property type="component" value="Unplaced"/>
</dbReference>
<proteinExistence type="predicted"/>
<sequence length="370" mass="43154">MAGNERSRRLWMVQWEREVDNNAPTLPMDTQRRDAEIMKERDIEAQLEFMKLAMLVQQGSENTNHDSRDHHHRKFICLDIGNIRTHQRCLTIGRTTLIILLTTVSMSLLLLYLNVNVKLCRDLDEELSFNQSRLSHYQGEEENLNHLLRANVSSLLRGQILQRDRTSQLLCNRTQILLEAETLKWRLKTVQENFSLLEEEYINLKRSHLLVPRDSVLLQNCQRGDPDGESLMCHYCSPGWQYFSMSCYLVSMSAHSWPESVQWCRSEGGHLGVIDSTEEQYFILGLIKRTTWIGLSDSDMEGEWRWVDGTPYDKATTFWSFNEPNNAWNEDCVTMSPSTGWNDDKCFKSYNSVCEHEAHKLRINGDIISN</sequence>
<dbReference type="PROSITE" id="PS00615">
    <property type="entry name" value="C_TYPE_LECTIN_1"/>
    <property type="match status" value="1"/>
</dbReference>
<keyword evidence="1" id="KW-0430">Lectin</keyword>
<evidence type="ECO:0000256" key="1">
    <source>
        <dbReference type="ARBA" id="ARBA00022734"/>
    </source>
</evidence>
<keyword evidence="4" id="KW-1133">Transmembrane helix</keyword>
<feature type="transmembrane region" description="Helical" evidence="4">
    <location>
        <begin position="92"/>
        <end position="113"/>
    </location>
</feature>
<dbReference type="SUPFAM" id="SSF56436">
    <property type="entry name" value="C-type lectin-like"/>
    <property type="match status" value="1"/>
</dbReference>
<reference evidence="6" key="1">
    <citation type="submission" date="2025-08" db="UniProtKB">
        <authorList>
            <consortium name="Ensembl"/>
        </authorList>
    </citation>
    <scope>IDENTIFICATION</scope>
</reference>
<dbReference type="AlphaFoldDB" id="A0A8C5PRN8"/>
<dbReference type="InterPro" id="IPR033989">
    <property type="entry name" value="CD209-like_CTLD"/>
</dbReference>
<keyword evidence="7" id="KW-1185">Reference proteome</keyword>
<keyword evidence="2" id="KW-1015">Disulfide bond</keyword>